<feature type="binding site" evidence="24">
    <location>
        <position position="36"/>
    </location>
    <ligand>
        <name>ATP</name>
        <dbReference type="ChEBI" id="CHEBI:30616"/>
    </ligand>
</feature>
<evidence type="ECO:0000256" key="14">
    <source>
        <dbReference type="ARBA" id="ARBA00022777"/>
    </source>
</evidence>
<comment type="catalytic activity">
    <reaction evidence="19">
        <text>L-threonyl-[protein] + ATP = O-phospho-L-threonyl-[protein] + ADP + H(+)</text>
        <dbReference type="Rhea" id="RHEA:46608"/>
        <dbReference type="Rhea" id="RHEA-COMP:11060"/>
        <dbReference type="Rhea" id="RHEA-COMP:11605"/>
        <dbReference type="ChEBI" id="CHEBI:15378"/>
        <dbReference type="ChEBI" id="CHEBI:30013"/>
        <dbReference type="ChEBI" id="CHEBI:30616"/>
        <dbReference type="ChEBI" id="CHEBI:61977"/>
        <dbReference type="ChEBI" id="CHEBI:456216"/>
        <dbReference type="EC" id="2.7.11.1"/>
    </reaction>
</comment>
<dbReference type="GO" id="GO:0051301">
    <property type="term" value="P:cell division"/>
    <property type="evidence" value="ECO:0007669"/>
    <property type="project" value="UniProtKB-KW"/>
</dbReference>
<evidence type="ECO:0000256" key="5">
    <source>
        <dbReference type="ARBA" id="ARBA00022481"/>
    </source>
</evidence>
<dbReference type="InterPro" id="IPR000719">
    <property type="entry name" value="Prot_kinase_dom"/>
</dbReference>
<comment type="catalytic activity">
    <reaction evidence="20">
        <text>L-seryl-[protein] + ATP = O-phospho-L-seryl-[protein] + ADP + H(+)</text>
        <dbReference type="Rhea" id="RHEA:17989"/>
        <dbReference type="Rhea" id="RHEA-COMP:9863"/>
        <dbReference type="Rhea" id="RHEA-COMP:11604"/>
        <dbReference type="ChEBI" id="CHEBI:15378"/>
        <dbReference type="ChEBI" id="CHEBI:29999"/>
        <dbReference type="ChEBI" id="CHEBI:30616"/>
        <dbReference type="ChEBI" id="CHEBI:83421"/>
        <dbReference type="ChEBI" id="CHEBI:456216"/>
        <dbReference type="EC" id="2.7.11.1"/>
    </reaction>
</comment>
<feature type="compositionally biased region" description="Basic and acidic residues" evidence="25">
    <location>
        <begin position="547"/>
        <end position="557"/>
    </location>
</feature>
<keyword evidence="18" id="KW-0131">Cell cycle</keyword>
<dbReference type="Proteomes" id="UP000000539">
    <property type="component" value="Chromosome 12"/>
</dbReference>
<feature type="compositionally biased region" description="Low complexity" evidence="25">
    <location>
        <begin position="558"/>
        <end position="570"/>
    </location>
</feature>
<comment type="cofactor">
    <cofactor evidence="1">
        <name>Mn(2+)</name>
        <dbReference type="ChEBI" id="CHEBI:29035"/>
    </cofactor>
</comment>
<keyword evidence="13" id="KW-0498">Mitosis</keyword>
<evidence type="ECO:0000256" key="9">
    <source>
        <dbReference type="ARBA" id="ARBA00022618"/>
    </source>
</evidence>
<evidence type="ECO:0000256" key="8">
    <source>
        <dbReference type="ARBA" id="ARBA00022553"/>
    </source>
</evidence>
<sequence length="741" mass="83159">MPLAAYCFLRAVGKGSYGEVSLVRHRQDSKQYVIKKLNLKHASSRERKAAEQEAQLLSQLKHPNIVAYRESWQGEDGLLYIVMGFCEGGDLYHRLKEQKGKLLPENQVVEWFVQIAMALQSDVWALGCCVYEMATLKHAFNAKDMNSLVYRIIEGKLPPMPKDYSPQLVEIIQTMLSKRPEQRPSVKSILRQPYIKHQISLFLEATKMKAAKSHKKMAGSKLKDSSSVVPVKNESHNKNVIPPDSSSEQGRKCRVNEEDCAIKYKASKFCPLEKPAVELNTKPCSNDLNNLGGSLATISGVNIDILPYEKRNFGSEKSSSKHIPESNKAKYVNASGNSEIISSNPPMKTDGLQKKTKQAFEGGSVESKHSSVDAVEDDDDTLKLLQPASKDQKQTDVSLDSTENLLGPFVPVVIQDVICHGASGDAQEKITSQLQPHGSTHEPSLSRQRRQKKRELAEVCSEKFRAVSPRPLPFPTDVNVKTAQSCAEEHIAKMSVSAISAKTRQDAIAKERPLSARERRRLKQSREEMFPSVIPTRRTGSSAVVEGKSHMENHVKVDQSSSDPSISQKSRVTHCLSDDELGSSTSSTDKSDGDSKEKKSSMSEVNELVQLMTWTLKMDPKENSGCSVTSTPAPEFKLHRKYRDTLVLHGKSPEESEDFRFEEIPSDVLSGPERMRRMVEVLRSDVVRGLGVKLLERVYSIMEEEDEMKRELQLREHMGDKYVSYSVKARHLKFLEENVKF</sequence>
<feature type="region of interest" description="Disordered" evidence="25">
    <location>
        <begin position="432"/>
        <end position="454"/>
    </location>
</feature>
<dbReference type="Ensembl" id="ENSGALT00010068015.1">
    <property type="protein sequence ID" value="ENSGALP00010041758.1"/>
    <property type="gene ID" value="ENSGALG00010028069.1"/>
</dbReference>
<evidence type="ECO:0000256" key="23">
    <source>
        <dbReference type="ARBA" id="ARBA00082679"/>
    </source>
</evidence>
<dbReference type="PROSITE" id="PS50011">
    <property type="entry name" value="PROTEIN_KINASE_DOM"/>
    <property type="match status" value="1"/>
</dbReference>
<keyword evidence="15 24" id="KW-0067">ATP-binding</keyword>
<dbReference type="GO" id="GO:0005737">
    <property type="term" value="C:cytoplasm"/>
    <property type="evidence" value="ECO:0007669"/>
    <property type="project" value="UniProtKB-SubCell"/>
</dbReference>
<accession>A0A8V1AC03</accession>
<evidence type="ECO:0000256" key="20">
    <source>
        <dbReference type="ARBA" id="ARBA00048679"/>
    </source>
</evidence>
<reference evidence="27" key="2">
    <citation type="submission" date="2025-08" db="UniProtKB">
        <authorList>
            <consortium name="Ensembl"/>
        </authorList>
    </citation>
    <scope>IDENTIFICATION</scope>
    <source>
        <strain evidence="27">broiler</strain>
    </source>
</reference>
<dbReference type="GO" id="GO:0004674">
    <property type="term" value="F:protein serine/threonine kinase activity"/>
    <property type="evidence" value="ECO:0007669"/>
    <property type="project" value="UniProtKB-KW"/>
</dbReference>
<keyword evidence="28" id="KW-1185">Reference proteome</keyword>
<evidence type="ECO:0000256" key="13">
    <source>
        <dbReference type="ARBA" id="ARBA00022776"/>
    </source>
</evidence>
<feature type="compositionally biased region" description="Polar residues" evidence="25">
    <location>
        <begin position="432"/>
        <end position="446"/>
    </location>
</feature>
<evidence type="ECO:0000256" key="1">
    <source>
        <dbReference type="ARBA" id="ARBA00001936"/>
    </source>
</evidence>
<protein>
    <recommendedName>
        <fullName evidence="21">Serine/threonine-protein kinase Nek4</fullName>
        <ecNumber evidence="4">2.7.11.1</ecNumber>
    </recommendedName>
    <alternativeName>
        <fullName evidence="23">Never in mitosis A-related kinase 4</fullName>
    </alternativeName>
    <alternativeName>
        <fullName evidence="22">Serine/threonine-protein kinase 2</fullName>
    </alternativeName>
</protein>
<keyword evidence="14" id="KW-0418">Kinase</keyword>
<dbReference type="PROSITE" id="PS00107">
    <property type="entry name" value="PROTEIN_KINASE_ATP"/>
    <property type="match status" value="1"/>
</dbReference>
<dbReference type="SUPFAM" id="SSF56112">
    <property type="entry name" value="Protein kinase-like (PK-like)"/>
    <property type="match status" value="1"/>
</dbReference>
<keyword evidence="12 24" id="KW-0547">Nucleotide-binding</keyword>
<proteinExistence type="predicted"/>
<keyword evidence="7" id="KW-0723">Serine/threonine-protein kinase</keyword>
<evidence type="ECO:0000256" key="11">
    <source>
        <dbReference type="ARBA" id="ARBA00022723"/>
    </source>
</evidence>
<gene>
    <name evidence="27" type="primary">NEK4</name>
</gene>
<evidence type="ECO:0000256" key="7">
    <source>
        <dbReference type="ARBA" id="ARBA00022527"/>
    </source>
</evidence>
<reference evidence="27" key="1">
    <citation type="submission" date="2020-11" db="EMBL/GenBank/DDBJ databases">
        <title>Gallus gallus (Chicken) genome, bGalGal1, GRCg7b, maternal haplotype autosomes + Z &amp; W.</title>
        <authorList>
            <person name="Warren W."/>
            <person name="Formenti G."/>
            <person name="Fedrigo O."/>
            <person name="Haase B."/>
            <person name="Mountcastle J."/>
            <person name="Balacco J."/>
            <person name="Tracey A."/>
            <person name="Schneider V."/>
            <person name="Okimoto R."/>
            <person name="Cheng H."/>
            <person name="Hawken R."/>
            <person name="Howe K."/>
            <person name="Jarvis E.D."/>
        </authorList>
    </citation>
    <scope>NUCLEOTIDE SEQUENCE [LARGE SCALE GENOMIC DNA]</scope>
    <source>
        <strain evidence="27">Broiler</strain>
    </source>
</reference>
<evidence type="ECO:0000313" key="28">
    <source>
        <dbReference type="Proteomes" id="UP000000539"/>
    </source>
</evidence>
<evidence type="ECO:0000256" key="19">
    <source>
        <dbReference type="ARBA" id="ARBA00047899"/>
    </source>
</evidence>
<keyword evidence="5" id="KW-0488">Methylation</keyword>
<name>A0A8V1AC03_CHICK</name>
<keyword evidence="6" id="KW-0963">Cytoplasm</keyword>
<organism evidence="27 28">
    <name type="scientific">Gallus gallus</name>
    <name type="common">Chicken</name>
    <dbReference type="NCBI Taxonomy" id="9031"/>
    <lineage>
        <taxon>Eukaryota</taxon>
        <taxon>Metazoa</taxon>
        <taxon>Chordata</taxon>
        <taxon>Craniata</taxon>
        <taxon>Vertebrata</taxon>
        <taxon>Euteleostomi</taxon>
        <taxon>Archelosauria</taxon>
        <taxon>Archosauria</taxon>
        <taxon>Dinosauria</taxon>
        <taxon>Saurischia</taxon>
        <taxon>Theropoda</taxon>
        <taxon>Coelurosauria</taxon>
        <taxon>Aves</taxon>
        <taxon>Neognathae</taxon>
        <taxon>Galloanserae</taxon>
        <taxon>Galliformes</taxon>
        <taxon>Phasianidae</taxon>
        <taxon>Phasianinae</taxon>
        <taxon>Gallus</taxon>
    </lineage>
</organism>
<dbReference type="GO" id="GO:0046872">
    <property type="term" value="F:metal ion binding"/>
    <property type="evidence" value="ECO:0007669"/>
    <property type="project" value="UniProtKB-KW"/>
</dbReference>
<evidence type="ECO:0000256" key="17">
    <source>
        <dbReference type="ARBA" id="ARBA00023273"/>
    </source>
</evidence>
<feature type="region of interest" description="Disordered" evidence="25">
    <location>
        <begin position="504"/>
        <end position="604"/>
    </location>
</feature>
<feature type="compositionally biased region" description="Polar residues" evidence="25">
    <location>
        <begin position="337"/>
        <end position="346"/>
    </location>
</feature>
<evidence type="ECO:0000259" key="26">
    <source>
        <dbReference type="PROSITE" id="PS50011"/>
    </source>
</evidence>
<comment type="subcellular location">
    <subcellularLocation>
        <location evidence="2">Cell projection</location>
        <location evidence="2">Cilium</location>
    </subcellularLocation>
    <subcellularLocation>
        <location evidence="3">Cytoplasm</location>
    </subcellularLocation>
</comment>
<evidence type="ECO:0000256" key="3">
    <source>
        <dbReference type="ARBA" id="ARBA00004496"/>
    </source>
</evidence>
<dbReference type="PANTHER" id="PTHR44899">
    <property type="entry name" value="CAMK FAMILY PROTEIN KINASE"/>
    <property type="match status" value="1"/>
</dbReference>
<dbReference type="InterPro" id="IPR011009">
    <property type="entry name" value="Kinase-like_dom_sf"/>
</dbReference>
<evidence type="ECO:0000256" key="15">
    <source>
        <dbReference type="ARBA" id="ARBA00022840"/>
    </source>
</evidence>
<dbReference type="Gene3D" id="3.30.200.20">
    <property type="entry name" value="Phosphorylase Kinase, domain 1"/>
    <property type="match status" value="1"/>
</dbReference>
<evidence type="ECO:0000256" key="12">
    <source>
        <dbReference type="ARBA" id="ARBA00022741"/>
    </source>
</evidence>
<keyword evidence="10" id="KW-0808">Transferase</keyword>
<keyword evidence="16" id="KW-0460">Magnesium</keyword>
<dbReference type="FunFam" id="3.30.200.20:FF:000247">
    <property type="entry name" value="serine/threonine-protein kinase Nek4 isoform X1"/>
    <property type="match status" value="1"/>
</dbReference>
<dbReference type="GO" id="GO:0005929">
    <property type="term" value="C:cilium"/>
    <property type="evidence" value="ECO:0007669"/>
    <property type="project" value="UniProtKB-SubCell"/>
</dbReference>
<dbReference type="OrthoDB" id="248923at2759"/>
<dbReference type="Pfam" id="PF00069">
    <property type="entry name" value="Pkinase"/>
    <property type="match status" value="1"/>
</dbReference>
<feature type="compositionally biased region" description="Basic and acidic residues" evidence="25">
    <location>
        <begin position="504"/>
        <end position="517"/>
    </location>
</feature>
<keyword evidence="11" id="KW-0479">Metal-binding</keyword>
<reference evidence="27" key="3">
    <citation type="submission" date="2025-09" db="UniProtKB">
        <authorList>
            <consortium name="Ensembl"/>
        </authorList>
    </citation>
    <scope>IDENTIFICATION</scope>
    <source>
        <strain evidence="27">broiler</strain>
    </source>
</reference>
<feature type="compositionally biased region" description="Basic and acidic residues" evidence="25">
    <location>
        <begin position="589"/>
        <end position="601"/>
    </location>
</feature>
<dbReference type="GO" id="GO:0005524">
    <property type="term" value="F:ATP binding"/>
    <property type="evidence" value="ECO:0007669"/>
    <property type="project" value="UniProtKB-UniRule"/>
</dbReference>
<evidence type="ECO:0000256" key="16">
    <source>
        <dbReference type="ARBA" id="ARBA00022842"/>
    </source>
</evidence>
<evidence type="ECO:0000256" key="2">
    <source>
        <dbReference type="ARBA" id="ARBA00004138"/>
    </source>
</evidence>
<feature type="domain" description="Protein kinase" evidence="26">
    <location>
        <begin position="6"/>
        <end position="410"/>
    </location>
</feature>
<evidence type="ECO:0000256" key="25">
    <source>
        <dbReference type="SAM" id="MobiDB-lite"/>
    </source>
</evidence>
<dbReference type="EC" id="2.7.11.1" evidence="4"/>
<keyword evidence="9" id="KW-0132">Cell division</keyword>
<evidence type="ECO:0000313" key="27">
    <source>
        <dbReference type="Ensembl" id="ENSGALP00010041758.1"/>
    </source>
</evidence>
<evidence type="ECO:0000256" key="18">
    <source>
        <dbReference type="ARBA" id="ARBA00023306"/>
    </source>
</evidence>
<evidence type="ECO:0000256" key="6">
    <source>
        <dbReference type="ARBA" id="ARBA00022490"/>
    </source>
</evidence>
<dbReference type="AlphaFoldDB" id="A0A8V1AC03"/>
<keyword evidence="17" id="KW-0966">Cell projection</keyword>
<dbReference type="Gene3D" id="1.10.510.10">
    <property type="entry name" value="Transferase(Phosphotransferase) domain 1"/>
    <property type="match status" value="2"/>
</dbReference>
<evidence type="ECO:0000256" key="22">
    <source>
        <dbReference type="ARBA" id="ARBA00080102"/>
    </source>
</evidence>
<evidence type="ECO:0000256" key="24">
    <source>
        <dbReference type="PROSITE-ProRule" id="PRU10141"/>
    </source>
</evidence>
<evidence type="ECO:0000256" key="10">
    <source>
        <dbReference type="ARBA" id="ARBA00022679"/>
    </source>
</evidence>
<keyword evidence="8" id="KW-0597">Phosphoprotein</keyword>
<feature type="region of interest" description="Disordered" evidence="25">
    <location>
        <begin position="216"/>
        <end position="250"/>
    </location>
</feature>
<dbReference type="PANTHER" id="PTHR44899:SF7">
    <property type="entry name" value="NIMA-RELATED KINASE"/>
    <property type="match status" value="1"/>
</dbReference>
<feature type="region of interest" description="Disordered" evidence="25">
    <location>
        <begin position="337"/>
        <end position="377"/>
    </location>
</feature>
<dbReference type="InterPro" id="IPR017441">
    <property type="entry name" value="Protein_kinase_ATP_BS"/>
</dbReference>
<dbReference type="InterPro" id="IPR051131">
    <property type="entry name" value="NEK_Ser/Thr_kinase_NIMA"/>
</dbReference>
<evidence type="ECO:0000256" key="21">
    <source>
        <dbReference type="ARBA" id="ARBA00067731"/>
    </source>
</evidence>
<evidence type="ECO:0000256" key="4">
    <source>
        <dbReference type="ARBA" id="ARBA00012513"/>
    </source>
</evidence>
<dbReference type="GeneTree" id="ENSGT00940000157448"/>